<feature type="coiled-coil region" evidence="1">
    <location>
        <begin position="115"/>
        <end position="160"/>
    </location>
</feature>
<evidence type="ECO:0000256" key="1">
    <source>
        <dbReference type="SAM" id="Coils"/>
    </source>
</evidence>
<proteinExistence type="predicted"/>
<keyword evidence="3" id="KW-0812">Transmembrane</keyword>
<organism evidence="4 5">
    <name type="scientific">Methanobrevibacter cuticularis</name>
    <dbReference type="NCBI Taxonomy" id="47311"/>
    <lineage>
        <taxon>Archaea</taxon>
        <taxon>Methanobacteriati</taxon>
        <taxon>Methanobacteriota</taxon>
        <taxon>Methanomada group</taxon>
        <taxon>Methanobacteria</taxon>
        <taxon>Methanobacteriales</taxon>
        <taxon>Methanobacteriaceae</taxon>
        <taxon>Methanobrevibacter</taxon>
    </lineage>
</organism>
<accession>A0A166DCN0</accession>
<dbReference type="RefSeq" id="WP_067260097.1">
    <property type="nucleotide sequence ID" value="NZ_LWMW01000118.1"/>
</dbReference>
<name>A0A166DCN0_9EURY</name>
<feature type="transmembrane region" description="Helical" evidence="3">
    <location>
        <begin position="6"/>
        <end position="24"/>
    </location>
</feature>
<evidence type="ECO:0000256" key="2">
    <source>
        <dbReference type="SAM" id="MobiDB-lite"/>
    </source>
</evidence>
<keyword evidence="3" id="KW-0472">Membrane</keyword>
<evidence type="ECO:0000313" key="5">
    <source>
        <dbReference type="Proteomes" id="UP000077275"/>
    </source>
</evidence>
<dbReference type="PATRIC" id="fig|47311.3.peg.1670"/>
<evidence type="ECO:0000313" key="4">
    <source>
        <dbReference type="EMBL" id="KZX15448.1"/>
    </source>
</evidence>
<gene>
    <name evidence="4" type="ORF">MBCUT_15360</name>
</gene>
<reference evidence="4 5" key="1">
    <citation type="submission" date="2016-04" db="EMBL/GenBank/DDBJ databases">
        <title>Genome sequence of Methanobrevibacter cuticularis DSM 11139.</title>
        <authorList>
            <person name="Poehlein A."/>
            <person name="Seedorf H."/>
            <person name="Daniel R."/>
        </authorList>
    </citation>
    <scope>NUCLEOTIDE SEQUENCE [LARGE SCALE GENOMIC DNA]</scope>
    <source>
        <strain evidence="4 5">DSM 11139</strain>
    </source>
</reference>
<keyword evidence="3" id="KW-1133">Transmembrane helix</keyword>
<keyword evidence="1" id="KW-0175">Coiled coil</keyword>
<dbReference type="Proteomes" id="UP000077275">
    <property type="component" value="Unassembled WGS sequence"/>
</dbReference>
<protein>
    <submittedName>
        <fullName evidence="4">Uncharacterized protein</fullName>
    </submittedName>
</protein>
<dbReference type="EMBL" id="LWMW01000118">
    <property type="protein sequence ID" value="KZX15448.1"/>
    <property type="molecule type" value="Genomic_DNA"/>
</dbReference>
<dbReference type="AlphaFoldDB" id="A0A166DCN0"/>
<evidence type="ECO:0000256" key="3">
    <source>
        <dbReference type="SAM" id="Phobius"/>
    </source>
</evidence>
<dbReference type="OrthoDB" id="76759at2157"/>
<keyword evidence="5" id="KW-1185">Reference proteome</keyword>
<feature type="region of interest" description="Disordered" evidence="2">
    <location>
        <begin position="46"/>
        <end position="65"/>
    </location>
</feature>
<sequence length="160" mass="18397">MDAMELLAILILAGAVIILLYYYIQNNAVAADKIRTYIPSIANNGNESEQMPSGGVTMDENTTNSSVGEKIKVKFKDIDMPNFNTDSFSKKIDAFLDSKSDDLIKDWSLATKNDISDLEKRWDSVKLDINQLEKRFNEYRDYTNERIDKIDERLKKIEEE</sequence>
<comment type="caution">
    <text evidence="4">The sequence shown here is derived from an EMBL/GenBank/DDBJ whole genome shotgun (WGS) entry which is preliminary data.</text>
</comment>